<comment type="subcellular location">
    <subcellularLocation>
        <location evidence="1">Membrane</location>
        <topology evidence="1">Multi-pass membrane protein</topology>
    </subcellularLocation>
</comment>
<dbReference type="InterPro" id="IPR032808">
    <property type="entry name" value="DoxX"/>
</dbReference>
<dbReference type="PANTHER" id="PTHR39157:SF1">
    <property type="entry name" value="DOXX FAMILY PROTEIN"/>
    <property type="match status" value="1"/>
</dbReference>
<feature type="transmembrane region" description="Helical" evidence="5">
    <location>
        <begin position="125"/>
        <end position="149"/>
    </location>
</feature>
<dbReference type="AlphaFoldDB" id="A0A4R3KG69"/>
<keyword evidence="4 5" id="KW-0472">Membrane</keyword>
<dbReference type="Proteomes" id="UP000295788">
    <property type="component" value="Unassembled WGS sequence"/>
</dbReference>
<feature type="transmembrane region" description="Helical" evidence="5">
    <location>
        <begin position="87"/>
        <end position="113"/>
    </location>
</feature>
<evidence type="ECO:0000256" key="5">
    <source>
        <dbReference type="SAM" id="Phobius"/>
    </source>
</evidence>
<protein>
    <submittedName>
        <fullName evidence="6">Thiosulfate dehydrogenase [quinone] large subunit</fullName>
    </submittedName>
</protein>
<dbReference type="OrthoDB" id="26941at2"/>
<dbReference type="RefSeq" id="WP_132768932.1">
    <property type="nucleotide sequence ID" value="NZ_SMAB01000010.1"/>
</dbReference>
<evidence type="ECO:0000256" key="1">
    <source>
        <dbReference type="ARBA" id="ARBA00004141"/>
    </source>
</evidence>
<proteinExistence type="predicted"/>
<gene>
    <name evidence="6" type="ORF">EDD72_11026</name>
</gene>
<dbReference type="GO" id="GO:0016020">
    <property type="term" value="C:membrane"/>
    <property type="evidence" value="ECO:0007669"/>
    <property type="project" value="UniProtKB-SubCell"/>
</dbReference>
<dbReference type="Pfam" id="PF07681">
    <property type="entry name" value="DoxX"/>
    <property type="match status" value="1"/>
</dbReference>
<dbReference type="EMBL" id="SMAB01000010">
    <property type="protein sequence ID" value="TCS82093.1"/>
    <property type="molecule type" value="Genomic_DNA"/>
</dbReference>
<keyword evidence="2 5" id="KW-0812">Transmembrane</keyword>
<sequence length="163" mass="18005">MLKALRSDKAAIFWTIVRIYIGWEFLTAGWEKLTGPEPFSAKGFLMGAVKKAVGEHPAVQGWYAAFLNGFAIPFHGLFDFIIPWGEFLAGIGLIIGCFTTIALLATAFMNLNFMLAGSTSTNPQLYTLAIILLFIGPASYRWGVDYYLLPKLKQMRKGQSVAS</sequence>
<evidence type="ECO:0000256" key="2">
    <source>
        <dbReference type="ARBA" id="ARBA00022692"/>
    </source>
</evidence>
<accession>A0A4R3KG69</accession>
<comment type="caution">
    <text evidence="6">The sequence shown here is derived from an EMBL/GenBank/DDBJ whole genome shotgun (WGS) entry which is preliminary data.</text>
</comment>
<dbReference type="PANTHER" id="PTHR39157">
    <property type="entry name" value="INTEGRAL MEMBRANE PROTEIN-RELATED"/>
    <property type="match status" value="1"/>
</dbReference>
<evidence type="ECO:0000313" key="7">
    <source>
        <dbReference type="Proteomes" id="UP000295788"/>
    </source>
</evidence>
<feature type="transmembrane region" description="Helical" evidence="5">
    <location>
        <begin position="12"/>
        <end position="30"/>
    </location>
</feature>
<organism evidence="6 7">
    <name type="scientific">Tepidibacillus fermentans</name>
    <dbReference type="NCBI Taxonomy" id="1281767"/>
    <lineage>
        <taxon>Bacteria</taxon>
        <taxon>Bacillati</taxon>
        <taxon>Bacillota</taxon>
        <taxon>Bacilli</taxon>
        <taxon>Bacillales</taxon>
        <taxon>Bacillaceae</taxon>
        <taxon>Tepidibacillus</taxon>
    </lineage>
</organism>
<name>A0A4R3KG69_9BACI</name>
<reference evidence="6 7" key="1">
    <citation type="submission" date="2019-03" db="EMBL/GenBank/DDBJ databases">
        <title>Genomic Encyclopedia of Type Strains, Phase IV (KMG-IV): sequencing the most valuable type-strain genomes for metagenomic binning, comparative biology and taxonomic classification.</title>
        <authorList>
            <person name="Goeker M."/>
        </authorList>
    </citation>
    <scope>NUCLEOTIDE SEQUENCE [LARGE SCALE GENOMIC DNA]</scope>
    <source>
        <strain evidence="6 7">DSM 23802</strain>
    </source>
</reference>
<keyword evidence="7" id="KW-1185">Reference proteome</keyword>
<evidence type="ECO:0000313" key="6">
    <source>
        <dbReference type="EMBL" id="TCS82093.1"/>
    </source>
</evidence>
<evidence type="ECO:0000256" key="4">
    <source>
        <dbReference type="ARBA" id="ARBA00023136"/>
    </source>
</evidence>
<keyword evidence="3 5" id="KW-1133">Transmembrane helix</keyword>
<feature type="transmembrane region" description="Helical" evidence="5">
    <location>
        <begin position="61"/>
        <end position="80"/>
    </location>
</feature>
<evidence type="ECO:0000256" key="3">
    <source>
        <dbReference type="ARBA" id="ARBA00022989"/>
    </source>
</evidence>